<dbReference type="EMBL" id="JABFAD010000002">
    <property type="protein sequence ID" value="MBA0792659.1"/>
    <property type="molecule type" value="Genomic_DNA"/>
</dbReference>
<comment type="caution">
    <text evidence="1">The sequence shown here is derived from an EMBL/GenBank/DDBJ whole genome shotgun (WGS) entry which is preliminary data.</text>
</comment>
<organism evidence="1 2">
    <name type="scientific">Gossypium harknessii</name>
    <dbReference type="NCBI Taxonomy" id="34285"/>
    <lineage>
        <taxon>Eukaryota</taxon>
        <taxon>Viridiplantae</taxon>
        <taxon>Streptophyta</taxon>
        <taxon>Embryophyta</taxon>
        <taxon>Tracheophyta</taxon>
        <taxon>Spermatophyta</taxon>
        <taxon>Magnoliopsida</taxon>
        <taxon>eudicotyledons</taxon>
        <taxon>Gunneridae</taxon>
        <taxon>Pentapetalae</taxon>
        <taxon>rosids</taxon>
        <taxon>malvids</taxon>
        <taxon>Malvales</taxon>
        <taxon>Malvaceae</taxon>
        <taxon>Malvoideae</taxon>
        <taxon>Gossypium</taxon>
    </lineage>
</organism>
<evidence type="ECO:0000313" key="1">
    <source>
        <dbReference type="EMBL" id="MBA0792659.1"/>
    </source>
</evidence>
<protein>
    <submittedName>
        <fullName evidence="1">Uncharacterized protein</fullName>
    </submittedName>
</protein>
<evidence type="ECO:0000313" key="2">
    <source>
        <dbReference type="Proteomes" id="UP000593560"/>
    </source>
</evidence>
<gene>
    <name evidence="1" type="ORF">Gohar_017138</name>
</gene>
<dbReference type="Proteomes" id="UP000593560">
    <property type="component" value="Unassembled WGS sequence"/>
</dbReference>
<proteinExistence type="predicted"/>
<dbReference type="AlphaFoldDB" id="A0A7J9G4X7"/>
<sequence>MNNLKFEENLSPYGLMELLKSTQVLLRQEEF</sequence>
<reference evidence="1 2" key="1">
    <citation type="journal article" date="2019" name="Genome Biol. Evol.">
        <title>Insights into the evolution of the New World diploid cottons (Gossypium, subgenus Houzingenia) based on genome sequencing.</title>
        <authorList>
            <person name="Grover C.E."/>
            <person name="Arick M.A. 2nd"/>
            <person name="Thrash A."/>
            <person name="Conover J.L."/>
            <person name="Sanders W.S."/>
            <person name="Peterson D.G."/>
            <person name="Frelichowski J.E."/>
            <person name="Scheffler J.A."/>
            <person name="Scheffler B.E."/>
            <person name="Wendel J.F."/>
        </authorList>
    </citation>
    <scope>NUCLEOTIDE SEQUENCE [LARGE SCALE GENOMIC DNA]</scope>
    <source>
        <strain evidence="1">0</strain>
        <tissue evidence="1">Leaf</tissue>
    </source>
</reference>
<accession>A0A7J9G4X7</accession>
<name>A0A7J9G4X7_9ROSI</name>
<keyword evidence="2" id="KW-1185">Reference proteome</keyword>